<dbReference type="RefSeq" id="WP_270117130.1">
    <property type="nucleotide sequence ID" value="NZ_BAAAOL010000009.1"/>
</dbReference>
<keyword evidence="1 2" id="KW-0238">DNA-binding</keyword>
<dbReference type="InterPro" id="IPR001647">
    <property type="entry name" value="HTH_TetR"/>
</dbReference>
<gene>
    <name evidence="4" type="ORF">GALLR39Z86_05240</name>
</gene>
<name>A0A9W6G5F8_9ACTN</name>
<dbReference type="Gene3D" id="1.10.357.10">
    <property type="entry name" value="Tetracycline Repressor, domain 2"/>
    <property type="match status" value="1"/>
</dbReference>
<evidence type="ECO:0000313" key="5">
    <source>
        <dbReference type="Proteomes" id="UP001144313"/>
    </source>
</evidence>
<dbReference type="Pfam" id="PF00440">
    <property type="entry name" value="TetR_N"/>
    <property type="match status" value="1"/>
</dbReference>
<comment type="caution">
    <text evidence="4">The sequence shown here is derived from an EMBL/GenBank/DDBJ whole genome shotgun (WGS) entry which is preliminary data.</text>
</comment>
<feature type="domain" description="HTH tetR-type" evidence="3">
    <location>
        <begin position="17"/>
        <end position="77"/>
    </location>
</feature>
<organism evidence="4 5">
    <name type="scientific">Glycomyces algeriensis</name>
    <dbReference type="NCBI Taxonomy" id="256037"/>
    <lineage>
        <taxon>Bacteria</taxon>
        <taxon>Bacillati</taxon>
        <taxon>Actinomycetota</taxon>
        <taxon>Actinomycetes</taxon>
        <taxon>Glycomycetales</taxon>
        <taxon>Glycomycetaceae</taxon>
        <taxon>Glycomyces</taxon>
    </lineage>
</organism>
<dbReference type="Proteomes" id="UP001144313">
    <property type="component" value="Unassembled WGS sequence"/>
</dbReference>
<dbReference type="Pfam" id="PF17918">
    <property type="entry name" value="TetR_C_15"/>
    <property type="match status" value="1"/>
</dbReference>
<dbReference type="SUPFAM" id="SSF46689">
    <property type="entry name" value="Homeodomain-like"/>
    <property type="match status" value="1"/>
</dbReference>
<reference evidence="4" key="1">
    <citation type="submission" date="2022-12" db="EMBL/GenBank/DDBJ databases">
        <title>Reference genome sequencing for broad-spectrum identification of bacterial and archaeal isolates by mass spectrometry.</title>
        <authorList>
            <person name="Sekiguchi Y."/>
            <person name="Tourlousse D.M."/>
        </authorList>
    </citation>
    <scope>NUCLEOTIDE SEQUENCE</scope>
    <source>
        <strain evidence="4">LLR39Z86</strain>
    </source>
</reference>
<keyword evidence="5" id="KW-1185">Reference proteome</keyword>
<dbReference type="GO" id="GO:0000976">
    <property type="term" value="F:transcription cis-regulatory region binding"/>
    <property type="evidence" value="ECO:0007669"/>
    <property type="project" value="TreeGrafter"/>
</dbReference>
<feature type="DNA-binding region" description="H-T-H motif" evidence="2">
    <location>
        <begin position="40"/>
        <end position="59"/>
    </location>
</feature>
<protein>
    <recommendedName>
        <fullName evidence="3">HTH tetR-type domain-containing protein</fullName>
    </recommendedName>
</protein>
<dbReference type="PRINTS" id="PR00455">
    <property type="entry name" value="HTHTETR"/>
</dbReference>
<sequence>MPDDTAKPERKRQARGEKRIEELLDAAAEVFAERGYKAAGTNEIARRAGASPGTLYQFFQNKEAIAEALMARYVVRLRAAHGEAFDPAVAELPLEEMLDRIIDPVVAFDRANPGFYALLADPALSPELASAKKPAQKLMFQRLDQILERRAPDLPAEQRTRTAEVAVHLFRGLLPLIMTATEAELPVLVAETKEVLFSYLSPRIDLEATPQHNRRTLTPEEAARKAAHIAMRSNVTTDDVLTAIHEARAEHVRAVENVLDRDHPREDRR</sequence>
<dbReference type="GO" id="GO:0003700">
    <property type="term" value="F:DNA-binding transcription factor activity"/>
    <property type="evidence" value="ECO:0007669"/>
    <property type="project" value="TreeGrafter"/>
</dbReference>
<dbReference type="PROSITE" id="PS50977">
    <property type="entry name" value="HTH_TETR_2"/>
    <property type="match status" value="1"/>
</dbReference>
<dbReference type="EMBL" id="BSDT01000001">
    <property type="protein sequence ID" value="GLI40674.1"/>
    <property type="molecule type" value="Genomic_DNA"/>
</dbReference>
<evidence type="ECO:0000259" key="3">
    <source>
        <dbReference type="PROSITE" id="PS50977"/>
    </source>
</evidence>
<dbReference type="PANTHER" id="PTHR30055">
    <property type="entry name" value="HTH-TYPE TRANSCRIPTIONAL REGULATOR RUTR"/>
    <property type="match status" value="1"/>
</dbReference>
<evidence type="ECO:0000256" key="1">
    <source>
        <dbReference type="ARBA" id="ARBA00023125"/>
    </source>
</evidence>
<evidence type="ECO:0000313" key="4">
    <source>
        <dbReference type="EMBL" id="GLI40674.1"/>
    </source>
</evidence>
<dbReference type="InterPro" id="IPR009057">
    <property type="entry name" value="Homeodomain-like_sf"/>
</dbReference>
<accession>A0A9W6G5F8</accession>
<dbReference type="InterPro" id="IPR050109">
    <property type="entry name" value="HTH-type_TetR-like_transc_reg"/>
</dbReference>
<dbReference type="AlphaFoldDB" id="A0A9W6G5F8"/>
<dbReference type="InterPro" id="IPR041669">
    <property type="entry name" value="TetR_C_15"/>
</dbReference>
<dbReference type="PANTHER" id="PTHR30055:SF226">
    <property type="entry name" value="HTH-TYPE TRANSCRIPTIONAL REGULATOR PKSA"/>
    <property type="match status" value="1"/>
</dbReference>
<proteinExistence type="predicted"/>
<evidence type="ECO:0000256" key="2">
    <source>
        <dbReference type="PROSITE-ProRule" id="PRU00335"/>
    </source>
</evidence>